<evidence type="ECO:0000256" key="1">
    <source>
        <dbReference type="ARBA" id="ARBA00004127"/>
    </source>
</evidence>
<feature type="transmembrane region" description="Helical" evidence="5">
    <location>
        <begin position="219"/>
        <end position="241"/>
    </location>
</feature>
<name>A0ABQ1S734_9SPHN</name>
<proteinExistence type="predicted"/>
<dbReference type="EMBL" id="BMKL01000001">
    <property type="protein sequence ID" value="GGD93283.1"/>
    <property type="molecule type" value="Genomic_DNA"/>
</dbReference>
<keyword evidence="4 5" id="KW-0472">Membrane</keyword>
<sequence>MYQHELARSGKFLFVIRGAYIYIVIALAIAIMWFARDLGPFAGEQADRSWFVAGVVVATLGAVIRIFTSGWAALGTSGRVKAAAEAAELNTTGPYSLVRNPLYVGRIVNYTGMAMLSGSWAFAAITLLLSILIYERVSIYEEEFLRGKFGQAHADWAKDVPALFPRFHGWVKPKYNFWWKRMIWRERQKVFLLWTSVAGTLFAYAGFDLESVAPAHMWVMQGWAVVAALFLLSEIASWAGYYRDMR</sequence>
<evidence type="ECO:0000256" key="2">
    <source>
        <dbReference type="ARBA" id="ARBA00022692"/>
    </source>
</evidence>
<accession>A0ABQ1S734</accession>
<protein>
    <recommendedName>
        <fullName evidence="8">Steroid 5-alpha reductase C-terminal domain-containing protein</fullName>
    </recommendedName>
</protein>
<keyword evidence="7" id="KW-1185">Reference proteome</keyword>
<gene>
    <name evidence="6" type="ORF">GCM10011515_11340</name>
</gene>
<evidence type="ECO:0000313" key="6">
    <source>
        <dbReference type="EMBL" id="GGD93283.1"/>
    </source>
</evidence>
<keyword evidence="3 5" id="KW-1133">Transmembrane helix</keyword>
<feature type="transmembrane region" description="Helical" evidence="5">
    <location>
        <begin position="12"/>
        <end position="35"/>
    </location>
</feature>
<feature type="transmembrane region" description="Helical" evidence="5">
    <location>
        <begin position="190"/>
        <end position="207"/>
    </location>
</feature>
<dbReference type="PANTHER" id="PTHR12714:SF9">
    <property type="entry name" value="PROTEIN-S-ISOPRENYLCYSTEINE O-METHYLTRANSFERASE"/>
    <property type="match status" value="1"/>
</dbReference>
<dbReference type="Proteomes" id="UP000619041">
    <property type="component" value="Unassembled WGS sequence"/>
</dbReference>
<comment type="caution">
    <text evidence="6">The sequence shown here is derived from an EMBL/GenBank/DDBJ whole genome shotgun (WGS) entry which is preliminary data.</text>
</comment>
<organism evidence="6 7">
    <name type="scientific">Tsuneonella deserti</name>
    <dbReference type="NCBI Taxonomy" id="2035528"/>
    <lineage>
        <taxon>Bacteria</taxon>
        <taxon>Pseudomonadati</taxon>
        <taxon>Pseudomonadota</taxon>
        <taxon>Alphaproteobacteria</taxon>
        <taxon>Sphingomonadales</taxon>
        <taxon>Erythrobacteraceae</taxon>
        <taxon>Tsuneonella</taxon>
    </lineage>
</organism>
<dbReference type="RefSeq" id="WP_188644245.1">
    <property type="nucleotide sequence ID" value="NZ_BMKL01000001.1"/>
</dbReference>
<dbReference type="PANTHER" id="PTHR12714">
    <property type="entry name" value="PROTEIN-S ISOPRENYLCYSTEINE O-METHYLTRANSFERASE"/>
    <property type="match status" value="1"/>
</dbReference>
<evidence type="ECO:0000256" key="4">
    <source>
        <dbReference type="ARBA" id="ARBA00023136"/>
    </source>
</evidence>
<evidence type="ECO:0008006" key="8">
    <source>
        <dbReference type="Google" id="ProtNLM"/>
    </source>
</evidence>
<comment type="subcellular location">
    <subcellularLocation>
        <location evidence="1">Endomembrane system</location>
        <topology evidence="1">Multi-pass membrane protein</topology>
    </subcellularLocation>
</comment>
<feature type="transmembrane region" description="Helical" evidence="5">
    <location>
        <begin position="47"/>
        <end position="67"/>
    </location>
</feature>
<dbReference type="InterPro" id="IPR007318">
    <property type="entry name" value="Phopholipid_MeTrfase"/>
</dbReference>
<reference evidence="7" key="1">
    <citation type="journal article" date="2019" name="Int. J. Syst. Evol. Microbiol.">
        <title>The Global Catalogue of Microorganisms (GCM) 10K type strain sequencing project: providing services to taxonomists for standard genome sequencing and annotation.</title>
        <authorList>
            <consortium name="The Broad Institute Genomics Platform"/>
            <consortium name="The Broad Institute Genome Sequencing Center for Infectious Disease"/>
            <person name="Wu L."/>
            <person name="Ma J."/>
        </authorList>
    </citation>
    <scope>NUCLEOTIDE SEQUENCE [LARGE SCALE GENOMIC DNA]</scope>
    <source>
        <strain evidence="7">CGMCC 1.15959</strain>
    </source>
</reference>
<dbReference type="Gene3D" id="1.20.120.1630">
    <property type="match status" value="1"/>
</dbReference>
<keyword evidence="2 5" id="KW-0812">Transmembrane</keyword>
<evidence type="ECO:0000313" key="7">
    <source>
        <dbReference type="Proteomes" id="UP000619041"/>
    </source>
</evidence>
<evidence type="ECO:0000256" key="5">
    <source>
        <dbReference type="SAM" id="Phobius"/>
    </source>
</evidence>
<dbReference type="Pfam" id="PF04191">
    <property type="entry name" value="PEMT"/>
    <property type="match status" value="1"/>
</dbReference>
<evidence type="ECO:0000256" key="3">
    <source>
        <dbReference type="ARBA" id="ARBA00022989"/>
    </source>
</evidence>